<feature type="chain" id="PRO_5044202925" description="Secreted protein" evidence="1">
    <location>
        <begin position="20"/>
        <end position="84"/>
    </location>
</feature>
<dbReference type="AlphaFoldDB" id="A0AB39I823"/>
<organism evidence="2">
    <name type="scientific">Pseudomonas sp. Hg7Tf</name>
    <dbReference type="NCBI Taxonomy" id="3236988"/>
    <lineage>
        <taxon>Bacteria</taxon>
        <taxon>Pseudomonadati</taxon>
        <taxon>Pseudomonadota</taxon>
        <taxon>Gammaproteobacteria</taxon>
        <taxon>Pseudomonadales</taxon>
        <taxon>Pseudomonadaceae</taxon>
        <taxon>Pseudomonas</taxon>
    </lineage>
</organism>
<evidence type="ECO:0000313" key="2">
    <source>
        <dbReference type="EMBL" id="XDK38858.1"/>
    </source>
</evidence>
<dbReference type="EMBL" id="CP162607">
    <property type="protein sequence ID" value="XDK38858.1"/>
    <property type="molecule type" value="Genomic_DNA"/>
</dbReference>
<feature type="signal peptide" evidence="1">
    <location>
        <begin position="1"/>
        <end position="19"/>
    </location>
</feature>
<protein>
    <recommendedName>
        <fullName evidence="3">Secreted protein</fullName>
    </recommendedName>
</protein>
<accession>A0AB39I823</accession>
<evidence type="ECO:0000256" key="1">
    <source>
        <dbReference type="SAM" id="SignalP"/>
    </source>
</evidence>
<dbReference type="RefSeq" id="WP_045189269.1">
    <property type="nucleotide sequence ID" value="NZ_CP162607.1"/>
</dbReference>
<sequence>MKYLAALIVALTFGSSVFASDCDDKIKQLEDIAKSDGQALDGGKAGEFRDLLDKAKEAQKAGDEELCNSSAERALGIYKVGRSK</sequence>
<keyword evidence="1" id="KW-0732">Signal</keyword>
<gene>
    <name evidence="2" type="ORF">AB4Y39_09355</name>
</gene>
<evidence type="ECO:0008006" key="3">
    <source>
        <dbReference type="Google" id="ProtNLM"/>
    </source>
</evidence>
<proteinExistence type="predicted"/>
<name>A0AB39I823_9PSED</name>
<reference evidence="2" key="1">
    <citation type="submission" date="2024-07" db="EMBL/GenBank/DDBJ databases">
        <title>Identification and characteristics of a novel species of coltsfoot's symbiotic bacteria.</title>
        <authorList>
            <person name="Juszczyk A."/>
            <person name="Jasielczuk I."/>
            <person name="Gurgul A."/>
            <person name="Rogala M."/>
            <person name="Kowalczyk A."/>
            <person name="Szmatola T."/>
            <person name="Kosecka-Strojek M."/>
            <person name="Arent Z."/>
            <person name="Latowski D."/>
        </authorList>
    </citation>
    <scope>NUCLEOTIDE SEQUENCE</scope>
    <source>
        <strain evidence="2">Hg7Tf</strain>
    </source>
</reference>